<evidence type="ECO:0000313" key="2">
    <source>
        <dbReference type="Proteomes" id="UP001428341"/>
    </source>
</evidence>
<reference evidence="1 2" key="1">
    <citation type="submission" date="2024-05" db="EMBL/GenBank/DDBJ databases">
        <title>Haplotype-resolved chromosome-level genome assembly of Huyou (Citrus changshanensis).</title>
        <authorList>
            <person name="Miao C."/>
            <person name="Chen W."/>
            <person name="Wu Y."/>
            <person name="Wang L."/>
            <person name="Zhao S."/>
            <person name="Grierson D."/>
            <person name="Xu C."/>
            <person name="Chen K."/>
        </authorList>
    </citation>
    <scope>NUCLEOTIDE SEQUENCE [LARGE SCALE GENOMIC DNA]</scope>
    <source>
        <strain evidence="1">01-14</strain>
        <tissue evidence="1">Leaf</tissue>
    </source>
</reference>
<comment type="caution">
    <text evidence="1">The sequence shown here is derived from an EMBL/GenBank/DDBJ whole genome shotgun (WGS) entry which is preliminary data.</text>
</comment>
<dbReference type="AlphaFoldDB" id="A0AAP0M751"/>
<proteinExistence type="predicted"/>
<protein>
    <submittedName>
        <fullName evidence="1">Uncharacterized protein</fullName>
    </submittedName>
</protein>
<sequence>MLYNMRQVEIDALNVRILGSDSFKCIAKATTDIDQLLYVLETIVSLKNFLDDQSRKVVHRCIENFIEPGVQSRQFFNNFKQCSSLQSCSIHYKMILWGMLYNMRQVEMDALNVRILGSDSFKCIAKATTDIDQLLHVLETIVSLKNFLDDQSRKVVHRCIENFIEPGVQSRVLKSARSMDTIKWNSSFNNSFF</sequence>
<name>A0AAP0M751_9ROSI</name>
<gene>
    <name evidence="1" type="ORF">WN944_015168</name>
</gene>
<organism evidence="1 2">
    <name type="scientific">Citrus x changshan-huyou</name>
    <dbReference type="NCBI Taxonomy" id="2935761"/>
    <lineage>
        <taxon>Eukaryota</taxon>
        <taxon>Viridiplantae</taxon>
        <taxon>Streptophyta</taxon>
        <taxon>Embryophyta</taxon>
        <taxon>Tracheophyta</taxon>
        <taxon>Spermatophyta</taxon>
        <taxon>Magnoliopsida</taxon>
        <taxon>eudicotyledons</taxon>
        <taxon>Gunneridae</taxon>
        <taxon>Pentapetalae</taxon>
        <taxon>rosids</taxon>
        <taxon>malvids</taxon>
        <taxon>Sapindales</taxon>
        <taxon>Rutaceae</taxon>
        <taxon>Aurantioideae</taxon>
        <taxon>Citrus</taxon>
    </lineage>
</organism>
<keyword evidence="2" id="KW-1185">Reference proteome</keyword>
<accession>A0AAP0M751</accession>
<dbReference type="EMBL" id="JBCGBO010000005">
    <property type="protein sequence ID" value="KAK9199974.1"/>
    <property type="molecule type" value="Genomic_DNA"/>
</dbReference>
<evidence type="ECO:0000313" key="1">
    <source>
        <dbReference type="EMBL" id="KAK9199974.1"/>
    </source>
</evidence>
<dbReference type="Proteomes" id="UP001428341">
    <property type="component" value="Unassembled WGS sequence"/>
</dbReference>